<feature type="region of interest" description="Disordered" evidence="1">
    <location>
        <begin position="40"/>
        <end position="84"/>
    </location>
</feature>
<reference evidence="3" key="1">
    <citation type="submission" date="2016-11" db="UniProtKB">
        <authorList>
            <consortium name="WormBaseParasite"/>
        </authorList>
    </citation>
    <scope>IDENTIFICATION</scope>
</reference>
<proteinExistence type="predicted"/>
<dbReference type="Proteomes" id="UP000095283">
    <property type="component" value="Unplaced"/>
</dbReference>
<dbReference type="WBParaSite" id="Hba_16759">
    <property type="protein sequence ID" value="Hba_16759"/>
    <property type="gene ID" value="Hba_16759"/>
</dbReference>
<name>A0A1I7XGF5_HETBA</name>
<evidence type="ECO:0000313" key="2">
    <source>
        <dbReference type="Proteomes" id="UP000095283"/>
    </source>
</evidence>
<evidence type="ECO:0000256" key="1">
    <source>
        <dbReference type="SAM" id="MobiDB-lite"/>
    </source>
</evidence>
<accession>A0A1I7XGF5</accession>
<dbReference type="AlphaFoldDB" id="A0A1I7XGF5"/>
<protein>
    <submittedName>
        <fullName evidence="3">Secreted protein</fullName>
    </submittedName>
</protein>
<organism evidence="2 3">
    <name type="scientific">Heterorhabditis bacteriophora</name>
    <name type="common">Entomopathogenic nematode worm</name>
    <dbReference type="NCBI Taxonomy" id="37862"/>
    <lineage>
        <taxon>Eukaryota</taxon>
        <taxon>Metazoa</taxon>
        <taxon>Ecdysozoa</taxon>
        <taxon>Nematoda</taxon>
        <taxon>Chromadorea</taxon>
        <taxon>Rhabditida</taxon>
        <taxon>Rhabditina</taxon>
        <taxon>Rhabditomorpha</taxon>
        <taxon>Strongyloidea</taxon>
        <taxon>Heterorhabditidae</taxon>
        <taxon>Heterorhabditis</taxon>
    </lineage>
</organism>
<sequence length="84" mass="9025">MVLTGVFLELATAETLNNGIEEEGKQTASCAAHIRRGAAKSSAFAAEHRSTGTTKIRGRRVQSCDHENYGDSVKPLPRKRGVKG</sequence>
<evidence type="ECO:0000313" key="3">
    <source>
        <dbReference type="WBParaSite" id="Hba_16759"/>
    </source>
</evidence>
<keyword evidence="2" id="KW-1185">Reference proteome</keyword>